<organism evidence="16 17">
    <name type="scientific">Agaricicola taiwanensis</name>
    <dbReference type="NCBI Taxonomy" id="591372"/>
    <lineage>
        <taxon>Bacteria</taxon>
        <taxon>Pseudomonadati</taxon>
        <taxon>Pseudomonadota</taxon>
        <taxon>Alphaproteobacteria</taxon>
        <taxon>Rhodobacterales</taxon>
        <taxon>Paracoccaceae</taxon>
        <taxon>Agaricicola</taxon>
    </lineage>
</organism>
<dbReference type="CDD" id="cd04166">
    <property type="entry name" value="CysN_ATPS"/>
    <property type="match status" value="1"/>
</dbReference>
<comment type="similarity">
    <text evidence="14">Belongs to the APS kinase family.</text>
</comment>
<dbReference type="InterPro" id="IPR041757">
    <property type="entry name" value="CysN_GTP-bd"/>
</dbReference>
<keyword evidence="11" id="KW-0511">Multifunctional enzyme</keyword>
<comment type="pathway">
    <text evidence="14">Sulfur metabolism; hydrogen sulfide biosynthesis; sulfite from sulfate: step 2/3.</text>
</comment>
<comment type="similarity">
    <text evidence="3">In the C-terminal section; belongs to the APS kinase family.</text>
</comment>
<comment type="similarity">
    <text evidence="4">In the N-terminal section; belongs to the TRAFAC class translation factor GTPase superfamily. Classic translation factor GTPase family. CysN/NodQ subfamily.</text>
</comment>
<dbReference type="InterPro" id="IPR027417">
    <property type="entry name" value="P-loop_NTPase"/>
</dbReference>
<dbReference type="GO" id="GO:0005524">
    <property type="term" value="F:ATP binding"/>
    <property type="evidence" value="ECO:0007669"/>
    <property type="project" value="UniProtKB-UniRule"/>
</dbReference>
<evidence type="ECO:0000256" key="8">
    <source>
        <dbReference type="ARBA" id="ARBA00022741"/>
    </source>
</evidence>
<dbReference type="SUPFAM" id="SSF50447">
    <property type="entry name" value="Translation proteins"/>
    <property type="match status" value="1"/>
</dbReference>
<evidence type="ECO:0000256" key="10">
    <source>
        <dbReference type="ARBA" id="ARBA00023134"/>
    </source>
</evidence>
<dbReference type="PANTHER" id="PTHR23115">
    <property type="entry name" value="TRANSLATION FACTOR"/>
    <property type="match status" value="1"/>
</dbReference>
<dbReference type="Gene3D" id="2.40.30.10">
    <property type="entry name" value="Translation factors"/>
    <property type="match status" value="2"/>
</dbReference>
<evidence type="ECO:0000256" key="6">
    <source>
        <dbReference type="ARBA" id="ARBA00022679"/>
    </source>
</evidence>
<dbReference type="EMBL" id="BMCP01000001">
    <property type="protein sequence ID" value="GGE30627.1"/>
    <property type="molecule type" value="Genomic_DNA"/>
</dbReference>
<dbReference type="RefSeq" id="WP_188408097.1">
    <property type="nucleotide sequence ID" value="NZ_BMCP01000001.1"/>
</dbReference>
<keyword evidence="14" id="KW-0597">Phosphoprotein</keyword>
<name>A0A8J2VKV4_9RHOB</name>
<dbReference type="InterPro" id="IPR044139">
    <property type="entry name" value="CysN_NoDQ_III"/>
</dbReference>
<dbReference type="Pfam" id="PF22594">
    <property type="entry name" value="GTP-eEF1A_C"/>
    <property type="match status" value="1"/>
</dbReference>
<dbReference type="GO" id="GO:0004781">
    <property type="term" value="F:sulfate adenylyltransferase (ATP) activity"/>
    <property type="evidence" value="ECO:0007669"/>
    <property type="project" value="UniProtKB-EC"/>
</dbReference>
<keyword evidence="8 14" id="KW-0547">Nucleotide-binding</keyword>
<accession>A0A8J2VKV4</accession>
<comment type="function">
    <text evidence="14">Catalyzes the synthesis of activated sulfate.</text>
</comment>
<dbReference type="SUPFAM" id="SSF50465">
    <property type="entry name" value="EF-Tu/eEF-1alpha/eIF2-gamma C-terminal domain"/>
    <property type="match status" value="1"/>
</dbReference>
<proteinExistence type="inferred from homology"/>
<dbReference type="GO" id="GO:0000103">
    <property type="term" value="P:sulfate assimilation"/>
    <property type="evidence" value="ECO:0007669"/>
    <property type="project" value="UniProtKB-UniRule"/>
</dbReference>
<evidence type="ECO:0000256" key="5">
    <source>
        <dbReference type="ARBA" id="ARBA00011760"/>
    </source>
</evidence>
<dbReference type="InterPro" id="IPR002891">
    <property type="entry name" value="APS"/>
</dbReference>
<feature type="domain" description="Tr-type G" evidence="15">
    <location>
        <begin position="14"/>
        <end position="226"/>
    </location>
</feature>
<dbReference type="GO" id="GO:0070814">
    <property type="term" value="P:hydrogen sulfide biosynthetic process"/>
    <property type="evidence" value="ECO:0007669"/>
    <property type="project" value="UniProtKB-UniRule"/>
</dbReference>
<evidence type="ECO:0000313" key="17">
    <source>
        <dbReference type="Proteomes" id="UP000602745"/>
    </source>
</evidence>
<feature type="binding site" evidence="14">
    <location>
        <begin position="458"/>
        <end position="465"/>
    </location>
    <ligand>
        <name>ATP</name>
        <dbReference type="ChEBI" id="CHEBI:30616"/>
    </ligand>
</feature>
<comment type="catalytic activity">
    <reaction evidence="1 14">
        <text>adenosine 5'-phosphosulfate + ATP = 3'-phosphoadenylyl sulfate + ADP + H(+)</text>
        <dbReference type="Rhea" id="RHEA:24152"/>
        <dbReference type="ChEBI" id="CHEBI:15378"/>
        <dbReference type="ChEBI" id="CHEBI:30616"/>
        <dbReference type="ChEBI" id="CHEBI:58243"/>
        <dbReference type="ChEBI" id="CHEBI:58339"/>
        <dbReference type="ChEBI" id="CHEBI:456216"/>
        <dbReference type="EC" id="2.7.1.25"/>
    </reaction>
</comment>
<dbReference type="InterPro" id="IPR059117">
    <property type="entry name" value="APS_kinase_dom"/>
</dbReference>
<dbReference type="InterPro" id="IPR031157">
    <property type="entry name" value="G_TR_CS"/>
</dbReference>
<reference evidence="16" key="2">
    <citation type="submission" date="2020-09" db="EMBL/GenBank/DDBJ databases">
        <authorList>
            <person name="Sun Q."/>
            <person name="Sedlacek I."/>
        </authorList>
    </citation>
    <scope>NUCLEOTIDE SEQUENCE</scope>
    <source>
        <strain evidence="16">CCM 7684</strain>
    </source>
</reference>
<comment type="caution">
    <text evidence="16">The sequence shown here is derived from an EMBL/GenBank/DDBJ whole genome shotgun (WGS) entry which is preliminary data.</text>
</comment>
<dbReference type="PROSITE" id="PS00301">
    <property type="entry name" value="G_TR_1"/>
    <property type="match status" value="1"/>
</dbReference>
<evidence type="ECO:0000259" key="15">
    <source>
        <dbReference type="PROSITE" id="PS51722"/>
    </source>
</evidence>
<evidence type="ECO:0000256" key="7">
    <source>
        <dbReference type="ARBA" id="ARBA00022695"/>
    </source>
</evidence>
<evidence type="ECO:0000256" key="1">
    <source>
        <dbReference type="ARBA" id="ARBA00001823"/>
    </source>
</evidence>
<comment type="subunit">
    <text evidence="5">Sulfate-activating enzymes, NodP and NodQ, may be physically associated.</text>
</comment>
<sequence>MNLNLVPAAAAPERDLVRIVIVGHVDHGKSTLIGRLLHETNALPDGKLEMLQDVSRRRGMPFEWSFLLDALQTERDQGITIDTSQIRFATEARDFILIDAPGHVEFLRNMVTGAAQADAAVLMVDAAEGVREQTRRHGFLLHLLGVRQVIAVVNKMDRVGYAEDVFRAIESELTAYLAGLGIAPSQVIPISAREGDFVASRSGSLGWFDGPTVIEALDLTRAARPSAELGLRFPVQAVYKFDERRILAGRIETGRLNVGDDIVFVPSGAQARVKSLEAWPANDTSTAGAGRSIGITLDRPIFVARGDVGCLPAARAKTARQLKARVFWLGAEPLIAGREVTVRLATASAPATVSSIDSVIDTEILATAAATRIERNQVGEITLDLPRPIAADAHTVNPVLGRFVIEIDRRIAGGGILMSVTESAAVRATNVTAVTSDVTAAERTARHGHSGAVIWLTGLPSSGKSTLARALERSVFNRGGSSVFLDGDTLRTGLNADLGFTETERSENIRRTAEVATLLARDGHIVVVALVSPAAADRARARTIAGHLFHEIHLRTSLEVCEGRDPKGLYRRARAGEIVNFTGVDASYEEPHDPELALDTGEEELPASTARLIGYLESRGILRGFGSDSI</sequence>
<dbReference type="NCBIfam" id="NF003013">
    <property type="entry name" value="PRK03846.1"/>
    <property type="match status" value="1"/>
</dbReference>
<dbReference type="Pfam" id="PF00009">
    <property type="entry name" value="GTP_EFTU"/>
    <property type="match status" value="1"/>
</dbReference>
<dbReference type="GO" id="GO:0003924">
    <property type="term" value="F:GTPase activity"/>
    <property type="evidence" value="ECO:0007669"/>
    <property type="project" value="InterPro"/>
</dbReference>
<comment type="function">
    <text evidence="12">Proposed to provide activated sulfate for transfer to Nod factor. ATP sulfurylase may be the GTPase, regulating ATP sulfurylase activity.</text>
</comment>
<dbReference type="NCBIfam" id="TIGR00455">
    <property type="entry name" value="apsK"/>
    <property type="match status" value="1"/>
</dbReference>
<dbReference type="AlphaFoldDB" id="A0A8J2VKV4"/>
<evidence type="ECO:0000256" key="14">
    <source>
        <dbReference type="HAMAP-Rule" id="MF_00065"/>
    </source>
</evidence>
<dbReference type="Pfam" id="PF01583">
    <property type="entry name" value="APS_kinase"/>
    <property type="match status" value="1"/>
</dbReference>
<evidence type="ECO:0000256" key="9">
    <source>
        <dbReference type="ARBA" id="ARBA00022840"/>
    </source>
</evidence>
<gene>
    <name evidence="16" type="primary">nodQ</name>
    <name evidence="14" type="synonym">cysC</name>
    <name evidence="16" type="ORF">GCM10007276_04780</name>
</gene>
<keyword evidence="7" id="KW-0548">Nucleotidyltransferase</keyword>
<evidence type="ECO:0000256" key="4">
    <source>
        <dbReference type="ARBA" id="ARBA00007237"/>
    </source>
</evidence>
<dbReference type="InterPro" id="IPR000795">
    <property type="entry name" value="T_Tr_GTP-bd_dom"/>
</dbReference>
<dbReference type="HAMAP" id="MF_00065">
    <property type="entry name" value="Adenylyl_sulf_kinase"/>
    <property type="match status" value="1"/>
</dbReference>
<keyword evidence="10" id="KW-0342">GTP-binding</keyword>
<dbReference type="Proteomes" id="UP000602745">
    <property type="component" value="Unassembled WGS sequence"/>
</dbReference>
<dbReference type="NCBIfam" id="TIGR02034">
    <property type="entry name" value="CysN"/>
    <property type="match status" value="1"/>
</dbReference>
<dbReference type="EC" id="2.7.1.25" evidence="14"/>
<dbReference type="InterPro" id="IPR011779">
    <property type="entry name" value="SO4_adenylTrfase_lsu"/>
</dbReference>
<reference evidence="16" key="1">
    <citation type="journal article" date="2014" name="Int. J. Syst. Evol. Microbiol.">
        <title>Complete genome sequence of Corynebacterium casei LMG S-19264T (=DSM 44701T), isolated from a smear-ripened cheese.</title>
        <authorList>
            <consortium name="US DOE Joint Genome Institute (JGI-PGF)"/>
            <person name="Walter F."/>
            <person name="Albersmeier A."/>
            <person name="Kalinowski J."/>
            <person name="Ruckert C."/>
        </authorList>
    </citation>
    <scope>NUCLEOTIDE SEQUENCE</scope>
    <source>
        <strain evidence="16">CCM 7684</strain>
    </source>
</reference>
<dbReference type="PRINTS" id="PR00315">
    <property type="entry name" value="ELONGATNFCT"/>
</dbReference>
<dbReference type="SUPFAM" id="SSF52540">
    <property type="entry name" value="P-loop containing nucleoside triphosphate hydrolases"/>
    <property type="match status" value="2"/>
</dbReference>
<evidence type="ECO:0000256" key="13">
    <source>
        <dbReference type="ARBA" id="ARBA00049370"/>
    </source>
</evidence>
<dbReference type="CDD" id="cd02027">
    <property type="entry name" value="APSK"/>
    <property type="match status" value="1"/>
</dbReference>
<dbReference type="InterPro" id="IPR054696">
    <property type="entry name" value="GTP-eEF1A_C"/>
</dbReference>
<keyword evidence="14 16" id="KW-0418">Kinase</keyword>
<keyword evidence="17" id="KW-1185">Reference proteome</keyword>
<dbReference type="GO" id="GO:0005525">
    <property type="term" value="F:GTP binding"/>
    <property type="evidence" value="ECO:0007669"/>
    <property type="project" value="UniProtKB-KW"/>
</dbReference>
<evidence type="ECO:0000256" key="2">
    <source>
        <dbReference type="ARBA" id="ARBA00002357"/>
    </source>
</evidence>
<evidence type="ECO:0000256" key="11">
    <source>
        <dbReference type="ARBA" id="ARBA00023268"/>
    </source>
</evidence>
<keyword evidence="9 14" id="KW-0067">ATP-binding</keyword>
<feature type="active site" description="Phosphoserine intermediate" evidence="14">
    <location>
        <position position="532"/>
    </location>
</feature>
<evidence type="ECO:0000256" key="3">
    <source>
        <dbReference type="ARBA" id="ARBA00005438"/>
    </source>
</evidence>
<comment type="function">
    <text evidence="2">APS kinase catalyzes the synthesis of activated sulfate.</text>
</comment>
<dbReference type="PROSITE" id="PS51722">
    <property type="entry name" value="G_TR_2"/>
    <property type="match status" value="1"/>
</dbReference>
<dbReference type="GO" id="GO:0004020">
    <property type="term" value="F:adenylylsulfate kinase activity"/>
    <property type="evidence" value="ECO:0007669"/>
    <property type="project" value="UniProtKB-UniRule"/>
</dbReference>
<evidence type="ECO:0000256" key="12">
    <source>
        <dbReference type="ARBA" id="ARBA00024872"/>
    </source>
</evidence>
<evidence type="ECO:0000313" key="16">
    <source>
        <dbReference type="EMBL" id="GGE30627.1"/>
    </source>
</evidence>
<dbReference type="InterPro" id="IPR009000">
    <property type="entry name" value="Transl_B-barrel_sf"/>
</dbReference>
<dbReference type="UniPathway" id="UPA00140">
    <property type="reaction ID" value="UER00205"/>
</dbReference>
<dbReference type="InterPro" id="IPR009001">
    <property type="entry name" value="Transl_elong_EF1A/Init_IF2_C"/>
</dbReference>
<comment type="catalytic activity">
    <reaction evidence="13">
        <text>sulfate + ATP + H(+) = adenosine 5'-phosphosulfate + diphosphate</text>
        <dbReference type="Rhea" id="RHEA:18133"/>
        <dbReference type="ChEBI" id="CHEBI:15378"/>
        <dbReference type="ChEBI" id="CHEBI:16189"/>
        <dbReference type="ChEBI" id="CHEBI:30616"/>
        <dbReference type="ChEBI" id="CHEBI:33019"/>
        <dbReference type="ChEBI" id="CHEBI:58243"/>
        <dbReference type="EC" id="2.7.7.4"/>
    </reaction>
</comment>
<keyword evidence="6 14" id="KW-0808">Transferase</keyword>
<dbReference type="CDD" id="cd04095">
    <property type="entry name" value="CysN_NoDQ_III"/>
    <property type="match status" value="1"/>
</dbReference>
<dbReference type="Gene3D" id="3.40.50.300">
    <property type="entry name" value="P-loop containing nucleotide triphosphate hydrolases"/>
    <property type="match status" value="2"/>
</dbReference>
<protein>
    <recommendedName>
        <fullName evidence="14">Adenylyl-sulfate kinase</fullName>
        <ecNumber evidence="14">2.7.1.25</ecNumber>
    </recommendedName>
    <alternativeName>
        <fullName evidence="14">APS kinase</fullName>
    </alternativeName>
    <alternativeName>
        <fullName evidence="14">ATP adenosine-5'-phosphosulfate 3'-phosphotransferase</fullName>
    </alternativeName>
    <alternativeName>
        <fullName evidence="14">Adenosine-5'-phosphosulfate kinase</fullName>
    </alternativeName>
</protein>
<dbReference type="InterPro" id="IPR050100">
    <property type="entry name" value="TRAFAC_GTPase_members"/>
</dbReference>